<dbReference type="PANTHER" id="PTHR30469:SF20">
    <property type="entry name" value="EFFLUX RND TRANSPORTER PERIPLASMIC ADAPTOR SUBUNIT"/>
    <property type="match status" value="1"/>
</dbReference>
<dbReference type="Gene3D" id="2.40.30.170">
    <property type="match status" value="1"/>
</dbReference>
<reference evidence="3 4" key="1">
    <citation type="submission" date="2019-06" db="EMBL/GenBank/DDBJ databases">
        <title>Whole genome shotgun sequence of Vibrio comitans NBRC 102076.</title>
        <authorList>
            <person name="Hosoyama A."/>
            <person name="Uohara A."/>
            <person name="Ohji S."/>
            <person name="Ichikawa N."/>
        </authorList>
    </citation>
    <scope>NUCLEOTIDE SEQUENCE [LARGE SCALE GENOMIC DNA]</scope>
    <source>
        <strain evidence="3 4">NBRC 102076</strain>
    </source>
</reference>
<protein>
    <submittedName>
        <fullName evidence="3">Multidrug resistance protein</fullName>
    </submittedName>
</protein>
<dbReference type="Pfam" id="PF25973">
    <property type="entry name" value="BSH_CzcB"/>
    <property type="match status" value="1"/>
</dbReference>
<gene>
    <name evidence="3" type="ORF">VCO01S_00090</name>
</gene>
<dbReference type="GO" id="GO:0015562">
    <property type="term" value="F:efflux transmembrane transporter activity"/>
    <property type="evidence" value="ECO:0007669"/>
    <property type="project" value="TreeGrafter"/>
</dbReference>
<dbReference type="Gene3D" id="2.40.420.20">
    <property type="match status" value="1"/>
</dbReference>
<evidence type="ECO:0000313" key="3">
    <source>
        <dbReference type="EMBL" id="GEA58816.1"/>
    </source>
</evidence>
<organism evidence="3 4">
    <name type="scientific">Vibrio comitans NBRC 102076</name>
    <dbReference type="NCBI Taxonomy" id="1219078"/>
    <lineage>
        <taxon>Bacteria</taxon>
        <taxon>Pseudomonadati</taxon>
        <taxon>Pseudomonadota</taxon>
        <taxon>Gammaproteobacteria</taxon>
        <taxon>Vibrionales</taxon>
        <taxon>Vibrionaceae</taxon>
        <taxon>Vibrio</taxon>
    </lineage>
</organism>
<evidence type="ECO:0000259" key="2">
    <source>
        <dbReference type="Pfam" id="PF25973"/>
    </source>
</evidence>
<evidence type="ECO:0000256" key="1">
    <source>
        <dbReference type="ARBA" id="ARBA00009477"/>
    </source>
</evidence>
<comment type="caution">
    <text evidence="3">The sequence shown here is derived from an EMBL/GenBank/DDBJ whole genome shotgun (WGS) entry which is preliminary data.</text>
</comment>
<dbReference type="Gene3D" id="2.40.50.100">
    <property type="match status" value="1"/>
</dbReference>
<dbReference type="SUPFAM" id="SSF111369">
    <property type="entry name" value="HlyD-like secretion proteins"/>
    <property type="match status" value="1"/>
</dbReference>
<name>A0A4Y3IHJ6_9VIBR</name>
<evidence type="ECO:0000313" key="4">
    <source>
        <dbReference type="Proteomes" id="UP000318242"/>
    </source>
</evidence>
<accession>A0A4Y3IHJ6</accession>
<dbReference type="PANTHER" id="PTHR30469">
    <property type="entry name" value="MULTIDRUG RESISTANCE PROTEIN MDTA"/>
    <property type="match status" value="1"/>
</dbReference>
<dbReference type="InterPro" id="IPR006143">
    <property type="entry name" value="RND_pump_MFP"/>
</dbReference>
<dbReference type="AlphaFoldDB" id="A0A4Y3IHJ6"/>
<feature type="domain" description="CzcB-like barrel-sandwich hybrid" evidence="2">
    <location>
        <begin position="65"/>
        <end position="187"/>
    </location>
</feature>
<dbReference type="RefSeq" id="WP_141268240.1">
    <property type="nucleotide sequence ID" value="NZ_BJLH01000001.1"/>
</dbReference>
<dbReference type="NCBIfam" id="TIGR01730">
    <property type="entry name" value="RND_mfp"/>
    <property type="match status" value="1"/>
</dbReference>
<dbReference type="EMBL" id="BJLH01000001">
    <property type="protein sequence ID" value="GEA58816.1"/>
    <property type="molecule type" value="Genomic_DNA"/>
</dbReference>
<dbReference type="InterPro" id="IPR058647">
    <property type="entry name" value="BSH_CzcB-like"/>
</dbReference>
<dbReference type="Proteomes" id="UP000318242">
    <property type="component" value="Unassembled WGS sequence"/>
</dbReference>
<sequence>MLGSYFTRAWVIPVCLFSLTACDNQQALVAEPESRPAKLITVSAGSDRFERVFPASTLAGDKAILAFRVSGQVINLPIKTGQKVKKGDLLGLLNQEEYALFLAEAEAEYALANVQLERAKKLIADRVISEQDYDQAVAAEQVAKATYEQARANFQDTRLVAPFDGTISMRHIDNFEYLEAKQSAMNIQSDSLLRVVFQLPSSMVNRVKGSDAQFHMQFDSYSDENFPLVFQEIDTESDSTTGNYKVTMVMERPDDIGIMPGMSGDVTLSLPRANPSTLPESSVFACEVNWCVWRIDNESRTVKTPVVLAENGQLISGLEDGDQIVLSGVNQLSEGMKVREWIKEKGL</sequence>
<dbReference type="GO" id="GO:1990281">
    <property type="term" value="C:efflux pump complex"/>
    <property type="evidence" value="ECO:0007669"/>
    <property type="project" value="TreeGrafter"/>
</dbReference>
<keyword evidence="4" id="KW-1185">Reference proteome</keyword>
<dbReference type="OrthoDB" id="1185083at2"/>
<proteinExistence type="inferred from homology"/>
<dbReference type="Gene3D" id="1.10.287.470">
    <property type="entry name" value="Helix hairpin bin"/>
    <property type="match status" value="1"/>
</dbReference>
<comment type="similarity">
    <text evidence="1">Belongs to the membrane fusion protein (MFP) (TC 8.A.1) family.</text>
</comment>